<dbReference type="REBASE" id="14937">
    <property type="entry name" value="DreMMcrBCP"/>
</dbReference>
<evidence type="ECO:0000313" key="2">
    <source>
        <dbReference type="EMBL" id="ABO48575.1"/>
    </source>
</evidence>
<dbReference type="InterPro" id="IPR003593">
    <property type="entry name" value="AAA+_ATPase"/>
</dbReference>
<feature type="domain" description="AAA+ ATPase" evidence="1">
    <location>
        <begin position="382"/>
        <end position="542"/>
    </location>
</feature>
<dbReference type="SUPFAM" id="SSF52540">
    <property type="entry name" value="P-loop containing nucleoside triphosphate hydrolases"/>
    <property type="match status" value="1"/>
</dbReference>
<evidence type="ECO:0000313" key="3">
    <source>
        <dbReference type="Proteomes" id="UP000001556"/>
    </source>
</evidence>
<organism evidence="2 3">
    <name type="scientific">Desulforamulus reducens (strain ATCC BAA-1160 / DSM 100696 / MI-1)</name>
    <name type="common">Desulfotomaculum reducens</name>
    <dbReference type="NCBI Taxonomy" id="349161"/>
    <lineage>
        <taxon>Bacteria</taxon>
        <taxon>Bacillati</taxon>
        <taxon>Bacillota</taxon>
        <taxon>Clostridia</taxon>
        <taxon>Eubacteriales</taxon>
        <taxon>Peptococcaceae</taxon>
        <taxon>Desulforamulus</taxon>
    </lineage>
</organism>
<dbReference type="AlphaFoldDB" id="A4J0H2"/>
<dbReference type="PANTHER" id="PTHR37291:SF1">
    <property type="entry name" value="TYPE IV METHYL-DIRECTED RESTRICTION ENZYME ECOKMCRB SUBUNIT"/>
    <property type="match status" value="1"/>
</dbReference>
<dbReference type="eggNOG" id="COG1401">
    <property type="taxonomic scope" value="Bacteria"/>
</dbReference>
<dbReference type="Gene3D" id="3.40.50.300">
    <property type="entry name" value="P-loop containing nucleotide triphosphate hydrolases"/>
    <property type="match status" value="1"/>
</dbReference>
<dbReference type="Pfam" id="PF07728">
    <property type="entry name" value="AAA_5"/>
    <property type="match status" value="1"/>
</dbReference>
<dbReference type="HOGENOM" id="CLU_434593_0_0_9"/>
<keyword evidence="3" id="KW-1185">Reference proteome</keyword>
<sequence length="629" mass="73119">MARISKSWFKDDTPGLIARKKVDWSVFETGCHIPVEYHEYFREANGGILPERGQSISVKLRLNEIDYDAVLTNVDRQGVAADTLQLRYQSNSVLRKQLLEVFYPSYDFIKEKRLRNENRGKKQDIIVPDNRTEYIEFYKTDFPLIYQLKLIKWRKAGSVQEESPHCDSLFLAEPFSRIFINREEALWAFEMIASAANLLGIDSPEDQRLAVTIRNKYMGLHINFGNWLLLGFYGPNKANRRLRLPLLEEKEQDSDIDNSYKFAQNQDEPAIASYLLPMEKPVDNIQHRYVGAMKHIASRFKEYNKSPYRKHHLEQIAGAIFDRELLMRLLTEGLYMQDELDESELATQDPLYITEEYSLEKLAADTETDPRELERWIKAIERKGQAILYGPPGTGKTFLAKALARHLIGGSDGLVDLVQFHPAYAYEDFIQGIRPQVDNEGILKYPVLPGRLLQFCQKARNRQGLCVLIIDEINRANLSRVFGELMYLLEYRDAEIPLASGGTFSLPRNVRIIGTMNTADRSIALVDFALRIRFAFIPLQPNYEVLRRYHTKTGLGVEGLIETLMKLNRRINDPNYVIGVSFFLRADLGEQLEDIWRMEIEPYIEEFFFDQPEKVEDFRWDKIREKVLS</sequence>
<evidence type="ECO:0000259" key="1">
    <source>
        <dbReference type="SMART" id="SM00382"/>
    </source>
</evidence>
<protein>
    <submittedName>
        <fullName evidence="2">ATPase associated with various cellular activities, AAA_5</fullName>
    </submittedName>
</protein>
<dbReference type="InterPro" id="IPR052934">
    <property type="entry name" value="Methyl-DNA_Rec/Restrict_Enz"/>
</dbReference>
<dbReference type="RefSeq" id="WP_011876419.1">
    <property type="nucleotide sequence ID" value="NC_009253.1"/>
</dbReference>
<gene>
    <name evidence="2" type="ordered locus">Dred_0025</name>
</gene>
<dbReference type="CDD" id="cd00009">
    <property type="entry name" value="AAA"/>
    <property type="match status" value="1"/>
</dbReference>
<dbReference type="GO" id="GO:0016887">
    <property type="term" value="F:ATP hydrolysis activity"/>
    <property type="evidence" value="ECO:0007669"/>
    <property type="project" value="InterPro"/>
</dbReference>
<name>A4J0H2_DESRM</name>
<dbReference type="InterPro" id="IPR027417">
    <property type="entry name" value="P-loop_NTPase"/>
</dbReference>
<dbReference type="EMBL" id="CP000612">
    <property type="protein sequence ID" value="ABO48575.1"/>
    <property type="molecule type" value="Genomic_DNA"/>
</dbReference>
<dbReference type="KEGG" id="drm:Dred_0025"/>
<dbReference type="InterPro" id="IPR011704">
    <property type="entry name" value="ATPase_dyneun-rel_AAA"/>
</dbReference>
<reference evidence="2 3" key="1">
    <citation type="submission" date="2007-03" db="EMBL/GenBank/DDBJ databases">
        <title>Complete sequence of Desulfotomaculum reducens MI-1.</title>
        <authorList>
            <consortium name="US DOE Joint Genome Institute"/>
            <person name="Copeland A."/>
            <person name="Lucas S."/>
            <person name="Lapidus A."/>
            <person name="Barry K."/>
            <person name="Detter J.C."/>
            <person name="Glavina del Rio T."/>
            <person name="Hammon N."/>
            <person name="Israni S."/>
            <person name="Dalin E."/>
            <person name="Tice H."/>
            <person name="Pitluck S."/>
            <person name="Sims D."/>
            <person name="Brettin T."/>
            <person name="Bruce D."/>
            <person name="Han C."/>
            <person name="Tapia R."/>
            <person name="Schmutz J."/>
            <person name="Larimer F."/>
            <person name="Land M."/>
            <person name="Hauser L."/>
            <person name="Kyrpides N."/>
            <person name="Kim E."/>
            <person name="Tebo B.M."/>
            <person name="Richardson P."/>
        </authorList>
    </citation>
    <scope>NUCLEOTIDE SEQUENCE [LARGE SCALE GENOMIC DNA]</scope>
    <source>
        <strain evidence="2 3">MI-1</strain>
    </source>
</reference>
<dbReference type="PANTHER" id="PTHR37291">
    <property type="entry name" value="5-METHYLCYTOSINE-SPECIFIC RESTRICTION ENZYME B"/>
    <property type="match status" value="1"/>
</dbReference>
<accession>A4J0H2</accession>
<dbReference type="GO" id="GO:0005524">
    <property type="term" value="F:ATP binding"/>
    <property type="evidence" value="ECO:0007669"/>
    <property type="project" value="InterPro"/>
</dbReference>
<proteinExistence type="predicted"/>
<dbReference type="Proteomes" id="UP000001556">
    <property type="component" value="Chromosome"/>
</dbReference>
<dbReference type="SMART" id="SM00382">
    <property type="entry name" value="AAA"/>
    <property type="match status" value="1"/>
</dbReference>